<reference evidence="3" key="1">
    <citation type="journal article" date="2014" name="Proc. Natl. Acad. Sci. U.S.A.">
        <title>Extensive sampling of basidiomycete genomes demonstrates inadequacy of the white-rot/brown-rot paradigm for wood decay fungi.</title>
        <authorList>
            <person name="Riley R."/>
            <person name="Salamov A.A."/>
            <person name="Brown D.W."/>
            <person name="Nagy L.G."/>
            <person name="Floudas D."/>
            <person name="Held B.W."/>
            <person name="Levasseur A."/>
            <person name="Lombard V."/>
            <person name="Morin E."/>
            <person name="Otillar R."/>
            <person name="Lindquist E.A."/>
            <person name="Sun H."/>
            <person name="LaButti K.M."/>
            <person name="Schmutz J."/>
            <person name="Jabbour D."/>
            <person name="Luo H."/>
            <person name="Baker S.E."/>
            <person name="Pisabarro A.G."/>
            <person name="Walton J.D."/>
            <person name="Blanchette R.A."/>
            <person name="Henrissat B."/>
            <person name="Martin F."/>
            <person name="Cullen D."/>
            <person name="Hibbett D.S."/>
            <person name="Grigoriev I.V."/>
        </authorList>
    </citation>
    <scope>NUCLEOTIDE SEQUENCE [LARGE SCALE GENOMIC DNA]</scope>
    <source>
        <strain evidence="3">FD-172 SS1</strain>
    </source>
</reference>
<dbReference type="HOGENOM" id="CLU_155989_1_0_1"/>
<dbReference type="OrthoDB" id="5804279at2759"/>
<accession>A0A067MZ75</accession>
<gene>
    <name evidence="2" type="ORF">BOTBODRAFT_26913</name>
</gene>
<name>A0A067MZ75_BOTB1</name>
<dbReference type="InterPro" id="IPR007967">
    <property type="entry name" value="GSKIP_dom"/>
</dbReference>
<keyword evidence="3" id="KW-1185">Reference proteome</keyword>
<evidence type="ECO:0000313" key="3">
    <source>
        <dbReference type="Proteomes" id="UP000027195"/>
    </source>
</evidence>
<evidence type="ECO:0000259" key="1">
    <source>
        <dbReference type="Pfam" id="PF05303"/>
    </source>
</evidence>
<dbReference type="InterPro" id="IPR023231">
    <property type="entry name" value="GSKIP_dom_sf"/>
</dbReference>
<evidence type="ECO:0000313" key="2">
    <source>
        <dbReference type="EMBL" id="KDQ20899.1"/>
    </source>
</evidence>
<dbReference type="EMBL" id="KL198017">
    <property type="protein sequence ID" value="KDQ20899.1"/>
    <property type="molecule type" value="Genomic_DNA"/>
</dbReference>
<dbReference type="Proteomes" id="UP000027195">
    <property type="component" value="Unassembled WGS sequence"/>
</dbReference>
<dbReference type="InParanoid" id="A0A067MZ75"/>
<organism evidence="2 3">
    <name type="scientific">Botryobasidium botryosum (strain FD-172 SS1)</name>
    <dbReference type="NCBI Taxonomy" id="930990"/>
    <lineage>
        <taxon>Eukaryota</taxon>
        <taxon>Fungi</taxon>
        <taxon>Dikarya</taxon>
        <taxon>Basidiomycota</taxon>
        <taxon>Agaricomycotina</taxon>
        <taxon>Agaricomycetes</taxon>
        <taxon>Cantharellales</taxon>
        <taxon>Botryobasidiaceae</taxon>
        <taxon>Botryobasidium</taxon>
    </lineage>
</organism>
<dbReference type="SUPFAM" id="SSF103107">
    <property type="entry name" value="Hypothetical protein c14orf129, hspc210"/>
    <property type="match status" value="1"/>
</dbReference>
<protein>
    <recommendedName>
        <fullName evidence="1">GSKIP domain-containing protein</fullName>
    </recommendedName>
</protein>
<dbReference type="Gene3D" id="3.30.2280.10">
    <property type="entry name" value="Hypothetical protein (hspc210)"/>
    <property type="match status" value="1"/>
</dbReference>
<sequence length="135" mass="15320">MSPEDRPRPESPRFFAEELERALVEQEFGIKKWSVIVPTDLPDASNRKPFALGQIQLLEENVIQVHLSLRGYSCFESVSEKAATTYETLDDLLGAISPMYAQRRVEELMKKLTALHNERENAGSHDMAQDDSIAE</sequence>
<proteinExistence type="predicted"/>
<dbReference type="AlphaFoldDB" id="A0A067MZ75"/>
<dbReference type="Pfam" id="PF05303">
    <property type="entry name" value="GSKIP_dom"/>
    <property type="match status" value="1"/>
</dbReference>
<feature type="domain" description="GSKIP" evidence="1">
    <location>
        <begin position="16"/>
        <end position="115"/>
    </location>
</feature>